<evidence type="ECO:0008006" key="3">
    <source>
        <dbReference type="Google" id="ProtNLM"/>
    </source>
</evidence>
<feature type="compositionally biased region" description="Basic and acidic residues" evidence="1">
    <location>
        <begin position="101"/>
        <end position="110"/>
    </location>
</feature>
<evidence type="ECO:0000256" key="1">
    <source>
        <dbReference type="SAM" id="MobiDB-lite"/>
    </source>
</evidence>
<gene>
    <name evidence="2" type="ORF">METZ01_LOCUS145550</name>
</gene>
<protein>
    <recommendedName>
        <fullName evidence="3">Phytanoyl-CoA dioxygenase</fullName>
    </recommendedName>
</protein>
<evidence type="ECO:0000313" key="2">
    <source>
        <dbReference type="EMBL" id="SVA92696.1"/>
    </source>
</evidence>
<organism evidence="2">
    <name type="scientific">marine metagenome</name>
    <dbReference type="NCBI Taxonomy" id="408172"/>
    <lineage>
        <taxon>unclassified sequences</taxon>
        <taxon>metagenomes</taxon>
        <taxon>ecological metagenomes</taxon>
    </lineage>
</organism>
<reference evidence="2" key="1">
    <citation type="submission" date="2018-05" db="EMBL/GenBank/DDBJ databases">
        <authorList>
            <person name="Lanie J.A."/>
            <person name="Ng W.-L."/>
            <person name="Kazmierczak K.M."/>
            <person name="Andrzejewski T.M."/>
            <person name="Davidsen T.M."/>
            <person name="Wayne K.J."/>
            <person name="Tettelin H."/>
            <person name="Glass J.I."/>
            <person name="Rusch D."/>
            <person name="Podicherti R."/>
            <person name="Tsui H.-C.T."/>
            <person name="Winkler M.E."/>
        </authorList>
    </citation>
    <scope>NUCLEOTIDE SEQUENCE</scope>
</reference>
<feature type="region of interest" description="Disordered" evidence="1">
    <location>
        <begin position="73"/>
        <end position="110"/>
    </location>
</feature>
<dbReference type="EMBL" id="UINC01022645">
    <property type="protein sequence ID" value="SVA92696.1"/>
    <property type="molecule type" value="Genomic_DNA"/>
</dbReference>
<sequence>MLKQQQNLSGDKKAALQGFGRVTTDSPPVFDPGSAIEAASSFFTANGYVVLSACLDQVELDQLNEFYDRTQEERPHTWGLRNDRKPHHQQQGLIFSQPLLDHPELDPYTQ</sequence>
<name>A0A381ZTW3_9ZZZZ</name>
<proteinExistence type="predicted"/>
<feature type="non-terminal residue" evidence="2">
    <location>
        <position position="110"/>
    </location>
</feature>
<dbReference type="AlphaFoldDB" id="A0A381ZTW3"/>
<accession>A0A381ZTW3</accession>